<dbReference type="Pfam" id="PF01869">
    <property type="entry name" value="BcrAD_BadFG"/>
    <property type="match status" value="1"/>
</dbReference>
<dbReference type="EMBL" id="BSFQ01000007">
    <property type="protein sequence ID" value="GLL11037.1"/>
    <property type="molecule type" value="Genomic_DNA"/>
</dbReference>
<keyword evidence="3" id="KW-1185">Reference proteome</keyword>
<feature type="domain" description="ATPase BadF/BadG/BcrA/BcrD type" evidence="1">
    <location>
        <begin position="7"/>
        <end position="281"/>
    </location>
</feature>
<dbReference type="PANTHER" id="PTHR43190:SF3">
    <property type="entry name" value="N-ACETYL-D-GLUCOSAMINE KINASE"/>
    <property type="match status" value="1"/>
</dbReference>
<organism evidence="2 3">
    <name type="scientific">Pseudonocardia halophobica</name>
    <dbReference type="NCBI Taxonomy" id="29401"/>
    <lineage>
        <taxon>Bacteria</taxon>
        <taxon>Bacillati</taxon>
        <taxon>Actinomycetota</taxon>
        <taxon>Actinomycetes</taxon>
        <taxon>Pseudonocardiales</taxon>
        <taxon>Pseudonocardiaceae</taxon>
        <taxon>Pseudonocardia</taxon>
    </lineage>
</organism>
<evidence type="ECO:0000313" key="2">
    <source>
        <dbReference type="EMBL" id="GLL11037.1"/>
    </source>
</evidence>
<evidence type="ECO:0000259" key="1">
    <source>
        <dbReference type="Pfam" id="PF01869"/>
    </source>
</evidence>
<dbReference type="InterPro" id="IPR002731">
    <property type="entry name" value="ATPase_BadF"/>
</dbReference>
<dbReference type="RefSeq" id="WP_037038841.1">
    <property type="nucleotide sequence ID" value="NZ_BAAAUZ010000030.1"/>
</dbReference>
<proteinExistence type="predicted"/>
<dbReference type="Proteomes" id="UP001143463">
    <property type="component" value="Unassembled WGS sequence"/>
</dbReference>
<dbReference type="InterPro" id="IPR043129">
    <property type="entry name" value="ATPase_NBD"/>
</dbReference>
<dbReference type="SUPFAM" id="SSF53067">
    <property type="entry name" value="Actin-like ATPase domain"/>
    <property type="match status" value="2"/>
</dbReference>
<dbReference type="InterPro" id="IPR052519">
    <property type="entry name" value="Euk-type_GlcNAc_Kinase"/>
</dbReference>
<sequence>MSDLLALDIGGSTTRTLRCTDGRRRSSETGSANLASVGDAEAGRRLDAAFAGLGDLTGVEAVCAGAAGADSPATVARLTALLAERVPHARVLVVHDTQLMLAAAGLDAGVVLISGTGSVAWGRRPDGGHFRAGGWGYLLGDEGSGWWVAREAVRHALARHDRGLPHDAVTAALLTGCGLEGCDQLLDHVYGRPDRRYWAARADAVAGLAPGDPAASAILGRAADALADLARCVLDRLDLPGPVVLGGGFAVHRPLLQRLLRDRLPGVDLQVLRTDPVLGALHLARALVSAPETPAGAVPVLEETP</sequence>
<dbReference type="AlphaFoldDB" id="A0A9W6NW40"/>
<accession>A0A9W6NW40</accession>
<dbReference type="PANTHER" id="PTHR43190">
    <property type="entry name" value="N-ACETYL-D-GLUCOSAMINE KINASE"/>
    <property type="match status" value="1"/>
</dbReference>
<protein>
    <submittedName>
        <fullName evidence="2">ATPase, BadF/BadG/BcrA/BcrD type</fullName>
    </submittedName>
</protein>
<evidence type="ECO:0000313" key="3">
    <source>
        <dbReference type="Proteomes" id="UP001143463"/>
    </source>
</evidence>
<dbReference type="Gene3D" id="3.30.420.40">
    <property type="match status" value="2"/>
</dbReference>
<name>A0A9W6NW40_9PSEU</name>
<reference evidence="2" key="2">
    <citation type="submission" date="2023-01" db="EMBL/GenBank/DDBJ databases">
        <authorList>
            <person name="Sun Q."/>
            <person name="Evtushenko L."/>
        </authorList>
    </citation>
    <scope>NUCLEOTIDE SEQUENCE</scope>
    <source>
        <strain evidence="2">VKM Ac-1069</strain>
    </source>
</reference>
<gene>
    <name evidence="2" type="ORF">GCM10017577_21780</name>
</gene>
<comment type="caution">
    <text evidence="2">The sequence shown here is derived from an EMBL/GenBank/DDBJ whole genome shotgun (WGS) entry which is preliminary data.</text>
</comment>
<reference evidence="2" key="1">
    <citation type="journal article" date="2014" name="Int. J. Syst. Evol. Microbiol.">
        <title>Complete genome sequence of Corynebacterium casei LMG S-19264T (=DSM 44701T), isolated from a smear-ripened cheese.</title>
        <authorList>
            <consortium name="US DOE Joint Genome Institute (JGI-PGF)"/>
            <person name="Walter F."/>
            <person name="Albersmeier A."/>
            <person name="Kalinowski J."/>
            <person name="Ruckert C."/>
        </authorList>
    </citation>
    <scope>NUCLEOTIDE SEQUENCE</scope>
    <source>
        <strain evidence="2">VKM Ac-1069</strain>
    </source>
</reference>